<name>A0A151WQD4_9HYME</name>
<dbReference type="InterPro" id="IPR000305">
    <property type="entry name" value="GIY-YIG_endonuc"/>
</dbReference>
<protein>
    <recommendedName>
        <fullName evidence="1">GIY-YIG domain-containing protein</fullName>
    </recommendedName>
</protein>
<dbReference type="STRING" id="64791.A0A151WQD4"/>
<dbReference type="SUPFAM" id="SSF82771">
    <property type="entry name" value="GIY-YIG endonuclease"/>
    <property type="match status" value="1"/>
</dbReference>
<organism evidence="2 3">
    <name type="scientific">Mycetomoellerius zeteki</name>
    <dbReference type="NCBI Taxonomy" id="64791"/>
    <lineage>
        <taxon>Eukaryota</taxon>
        <taxon>Metazoa</taxon>
        <taxon>Ecdysozoa</taxon>
        <taxon>Arthropoda</taxon>
        <taxon>Hexapoda</taxon>
        <taxon>Insecta</taxon>
        <taxon>Pterygota</taxon>
        <taxon>Neoptera</taxon>
        <taxon>Endopterygota</taxon>
        <taxon>Hymenoptera</taxon>
        <taxon>Apocrita</taxon>
        <taxon>Aculeata</taxon>
        <taxon>Formicoidea</taxon>
        <taxon>Formicidae</taxon>
        <taxon>Myrmicinae</taxon>
        <taxon>Mycetomoellerius</taxon>
    </lineage>
</organism>
<sequence>LNCFIKTGKDKIKKEEKSNVVYKINCSNCKASYVGQTKRKLITRLKEHKANIKKPCTELTVVSQHQLKHNHKFDWDDTIILNSEVSYYKRTVSEMIHIKKQDLGLNKQNGTVRFPGIFYLVLNNSSLPLTNYSLLAISLSFLSMIDKYCLAMLIQLSRHTHVLKYLSYYLRCSYHRC</sequence>
<dbReference type="InterPro" id="IPR035901">
    <property type="entry name" value="GIY-YIG_endonuc_sf"/>
</dbReference>
<gene>
    <name evidence="2" type="ORF">ALC60_10894</name>
</gene>
<evidence type="ECO:0000259" key="1">
    <source>
        <dbReference type="Pfam" id="PF01541"/>
    </source>
</evidence>
<evidence type="ECO:0000313" key="3">
    <source>
        <dbReference type="Proteomes" id="UP000075809"/>
    </source>
</evidence>
<accession>A0A151WQD4</accession>
<dbReference type="AlphaFoldDB" id="A0A151WQD4"/>
<dbReference type="Proteomes" id="UP000075809">
    <property type="component" value="Unassembled WGS sequence"/>
</dbReference>
<dbReference type="CDD" id="cd10442">
    <property type="entry name" value="GIY-YIG_PLEs"/>
    <property type="match status" value="1"/>
</dbReference>
<keyword evidence="3" id="KW-1185">Reference proteome</keyword>
<dbReference type="Pfam" id="PF01541">
    <property type="entry name" value="GIY-YIG"/>
    <property type="match status" value="1"/>
</dbReference>
<evidence type="ECO:0000313" key="2">
    <source>
        <dbReference type="EMBL" id="KYQ50018.1"/>
    </source>
</evidence>
<feature type="non-terminal residue" evidence="2">
    <location>
        <position position="1"/>
    </location>
</feature>
<proteinExistence type="predicted"/>
<feature type="domain" description="GIY-YIG" evidence="1">
    <location>
        <begin position="20"/>
        <end position="84"/>
    </location>
</feature>
<reference evidence="2 3" key="1">
    <citation type="submission" date="2015-09" db="EMBL/GenBank/DDBJ databases">
        <title>Trachymyrmex zeteki WGS genome.</title>
        <authorList>
            <person name="Nygaard S."/>
            <person name="Hu H."/>
            <person name="Boomsma J."/>
            <person name="Zhang G."/>
        </authorList>
    </citation>
    <scope>NUCLEOTIDE SEQUENCE [LARGE SCALE GENOMIC DNA]</scope>
    <source>
        <strain evidence="2">Tzet28-1</strain>
        <tissue evidence="2">Whole body</tissue>
    </source>
</reference>
<dbReference type="EMBL" id="KQ982843">
    <property type="protein sequence ID" value="KYQ50018.1"/>
    <property type="molecule type" value="Genomic_DNA"/>
</dbReference>
<dbReference type="Gene3D" id="3.40.1440.10">
    <property type="entry name" value="GIY-YIG endonuclease"/>
    <property type="match status" value="1"/>
</dbReference>